<comment type="caution">
    <text evidence="2">The sequence shown here is derived from an EMBL/GenBank/DDBJ whole genome shotgun (WGS) entry which is preliminary data.</text>
</comment>
<feature type="chain" id="PRO_5039275572" evidence="1">
    <location>
        <begin position="26"/>
        <end position="280"/>
    </location>
</feature>
<keyword evidence="3" id="KW-1185">Reference proteome</keyword>
<dbReference type="eggNOG" id="ENOG5032JIF">
    <property type="taxonomic scope" value="Bacteria"/>
</dbReference>
<evidence type="ECO:0000256" key="1">
    <source>
        <dbReference type="SAM" id="SignalP"/>
    </source>
</evidence>
<evidence type="ECO:0000313" key="2">
    <source>
        <dbReference type="EMBL" id="KEQ24742.1"/>
    </source>
</evidence>
<feature type="signal peptide" evidence="1">
    <location>
        <begin position="1"/>
        <end position="25"/>
    </location>
</feature>
<sequence>MLQFFRRYKAITALALSFCMLFVFIGDTFAENKTEDGIVVLKNDSKVIEVKGTHKGDELYGTYDKATQKITLKAVEKANSPIGFSSLLASNTNKEVEYDVNLLEANEASFEATLTEKKTKKEHKIKENGFKIELNDKVKAQLPLIAPVAGILGRAVIERLLGLALAITINGVTWVVASEMADSIRNREELYYAAKIIQQKVVIAGSIDYNTAYTRIRTGEDVFCKNQYLAREITRLAGNGLTPRTDPDGETHGDGSDGYYHHYHPLAPLYGRAHVFFFNY</sequence>
<organism evidence="2 3">
    <name type="scientific">Paenibacillus tyrfis</name>
    <dbReference type="NCBI Taxonomy" id="1501230"/>
    <lineage>
        <taxon>Bacteria</taxon>
        <taxon>Bacillati</taxon>
        <taxon>Bacillota</taxon>
        <taxon>Bacilli</taxon>
        <taxon>Bacillales</taxon>
        <taxon>Paenibacillaceae</taxon>
        <taxon>Paenibacillus</taxon>
    </lineage>
</organism>
<keyword evidence="1" id="KW-0732">Signal</keyword>
<protein>
    <submittedName>
        <fullName evidence="2">Uncharacterized protein</fullName>
    </submittedName>
</protein>
<dbReference type="AlphaFoldDB" id="A0A081P219"/>
<evidence type="ECO:0000313" key="3">
    <source>
        <dbReference type="Proteomes" id="UP000028123"/>
    </source>
</evidence>
<accession>A0A081P219</accession>
<gene>
    <name evidence="2" type="ORF">ET33_06595</name>
</gene>
<reference evidence="2 3" key="1">
    <citation type="submission" date="2014-06" db="EMBL/GenBank/DDBJ databases">
        <title>Draft genome sequence of Paenibacillus sp. MSt1.</title>
        <authorList>
            <person name="Aw Y.K."/>
            <person name="Ong K.S."/>
            <person name="Gan H.M."/>
            <person name="Lee S.M."/>
        </authorList>
    </citation>
    <scope>NUCLEOTIDE SEQUENCE [LARGE SCALE GENOMIC DNA]</scope>
    <source>
        <strain evidence="2 3">MSt1</strain>
    </source>
</reference>
<dbReference type="Proteomes" id="UP000028123">
    <property type="component" value="Unassembled WGS sequence"/>
</dbReference>
<dbReference type="EMBL" id="JNVM01000014">
    <property type="protein sequence ID" value="KEQ24742.1"/>
    <property type="molecule type" value="Genomic_DNA"/>
</dbReference>
<dbReference type="RefSeq" id="WP_036684409.1">
    <property type="nucleotide sequence ID" value="NZ_JNVM01000014.1"/>
</dbReference>
<name>A0A081P219_9BACL</name>
<proteinExistence type="predicted"/>